<dbReference type="CDD" id="cd05015">
    <property type="entry name" value="SIS_PGI_1"/>
    <property type="match status" value="1"/>
</dbReference>
<dbReference type="GO" id="GO:0051156">
    <property type="term" value="P:glucose 6-phosphate metabolic process"/>
    <property type="evidence" value="ECO:0007669"/>
    <property type="project" value="TreeGrafter"/>
</dbReference>
<dbReference type="PRINTS" id="PR00662">
    <property type="entry name" value="G6PISOMERASE"/>
</dbReference>
<evidence type="ECO:0000256" key="3">
    <source>
        <dbReference type="ARBA" id="ARBA00022432"/>
    </source>
</evidence>
<organism evidence="9 10">
    <name type="scientific">Glacieibacterium arshaanense</name>
    <dbReference type="NCBI Taxonomy" id="2511025"/>
    <lineage>
        <taxon>Bacteria</taxon>
        <taxon>Pseudomonadati</taxon>
        <taxon>Pseudomonadota</taxon>
        <taxon>Alphaproteobacteria</taxon>
        <taxon>Sphingomonadales</taxon>
        <taxon>Sphingosinicellaceae</taxon>
        <taxon>Glacieibacterium</taxon>
    </lineage>
</organism>
<evidence type="ECO:0000256" key="4">
    <source>
        <dbReference type="ARBA" id="ARBA00023152"/>
    </source>
</evidence>
<keyword evidence="7" id="KW-0963">Cytoplasm</keyword>
<evidence type="ECO:0000256" key="1">
    <source>
        <dbReference type="ARBA" id="ARBA00004926"/>
    </source>
</evidence>
<evidence type="ECO:0000313" key="9">
    <source>
        <dbReference type="EMBL" id="TFU06436.1"/>
    </source>
</evidence>
<dbReference type="GO" id="GO:0048029">
    <property type="term" value="F:monosaccharide binding"/>
    <property type="evidence" value="ECO:0007669"/>
    <property type="project" value="TreeGrafter"/>
</dbReference>
<keyword evidence="3 7" id="KW-0312">Gluconeogenesis</keyword>
<feature type="active site" evidence="7">
    <location>
        <position position="493"/>
    </location>
</feature>
<dbReference type="AlphaFoldDB" id="A0A4Y9ES37"/>
<feature type="active site" evidence="7">
    <location>
        <position position="371"/>
    </location>
</feature>
<sequence length="518" mass="53750">MTATRTTADLLQAAKAALARHAEGLAATPLTQMFDEHEGRLEALSLNVAGLYADFSKLAVDSPALALLGELAAAAELDDWKARLFAGEIVNPSERRAATHTAERGVGAARDVAAAAVGQTKMRTLVDRVRASDVRHIVHIGIGGSALGPALLLDALGDSGDGPACHVVANIDGVALQRVLAQCDPASTLLVLVSKTFTTLETMTNAASALDWLAAGGIAEPRSRCIAVTAAPARAAAYGIADENILPFAETVGGRYSLWSAVGLPLALRCGWATFAALLDGAAAIDRHFRDTPLADNLPALAGALDVWAATFQNVPTRAVFAYDQRLALLPAYLQQLEMESNGKRVTRDGAPLAGASAAVTWGGTGTDAQHAVFQLLHQGTQPIVTEFVAVIEAGDKLAPTHHRQLLGNCFAQGAALMKGRSFDAALALSGGDPALAAAKSFPGNRPSATLLLDRLDAATLGALLAFYEHRTFTAATMLGINPFDQWGVELGKEMAGQIESGGAFDDSTAALMARAGL</sequence>
<comment type="subcellular location">
    <subcellularLocation>
        <location evidence="7">Cytoplasm</location>
    </subcellularLocation>
</comment>
<dbReference type="OrthoDB" id="140919at2"/>
<dbReference type="InterPro" id="IPR046348">
    <property type="entry name" value="SIS_dom_sf"/>
</dbReference>
<dbReference type="InterPro" id="IPR018189">
    <property type="entry name" value="Phosphoglucose_isomerase_CS"/>
</dbReference>
<accession>A0A4Y9ES37</accession>
<evidence type="ECO:0000256" key="2">
    <source>
        <dbReference type="ARBA" id="ARBA00006604"/>
    </source>
</evidence>
<dbReference type="InterPro" id="IPR035482">
    <property type="entry name" value="SIS_PGI_2"/>
</dbReference>
<keyword evidence="10" id="KW-1185">Reference proteome</keyword>
<dbReference type="Pfam" id="PF00342">
    <property type="entry name" value="PGI"/>
    <property type="match status" value="1"/>
</dbReference>
<proteinExistence type="inferred from homology"/>
<comment type="similarity">
    <text evidence="2 7 8">Belongs to the GPI family.</text>
</comment>
<dbReference type="PROSITE" id="PS00765">
    <property type="entry name" value="P_GLUCOSE_ISOMERASE_1"/>
    <property type="match status" value="1"/>
</dbReference>
<dbReference type="NCBIfam" id="NF001211">
    <property type="entry name" value="PRK00179.1"/>
    <property type="match status" value="1"/>
</dbReference>
<dbReference type="GO" id="GO:0004347">
    <property type="term" value="F:glucose-6-phosphate isomerase activity"/>
    <property type="evidence" value="ECO:0007669"/>
    <property type="project" value="UniProtKB-UniRule"/>
</dbReference>
<evidence type="ECO:0000313" key="10">
    <source>
        <dbReference type="Proteomes" id="UP000297737"/>
    </source>
</evidence>
<dbReference type="Proteomes" id="UP000297737">
    <property type="component" value="Unassembled WGS sequence"/>
</dbReference>
<dbReference type="UniPathway" id="UPA00138"/>
<dbReference type="GO" id="GO:0006094">
    <property type="term" value="P:gluconeogenesis"/>
    <property type="evidence" value="ECO:0007669"/>
    <property type="project" value="UniProtKB-UniRule"/>
</dbReference>
<comment type="function">
    <text evidence="7">Catalyzes the reversible isomerization of glucose-6-phosphate to fructose-6-phosphate.</text>
</comment>
<gene>
    <name evidence="7" type="primary">pgi</name>
    <name evidence="9" type="ORF">EUV02_05465</name>
</gene>
<dbReference type="PROSITE" id="PS00174">
    <property type="entry name" value="P_GLUCOSE_ISOMERASE_2"/>
    <property type="match status" value="1"/>
</dbReference>
<dbReference type="InterPro" id="IPR035476">
    <property type="entry name" value="SIS_PGI_1"/>
</dbReference>
<dbReference type="GO" id="GO:0006096">
    <property type="term" value="P:glycolytic process"/>
    <property type="evidence" value="ECO:0007669"/>
    <property type="project" value="UniProtKB-UniRule"/>
</dbReference>
<dbReference type="InterPro" id="IPR001672">
    <property type="entry name" value="G6P_Isomerase"/>
</dbReference>
<feature type="active site" description="Proton donor" evidence="7">
    <location>
        <position position="340"/>
    </location>
</feature>
<dbReference type="InterPro" id="IPR023096">
    <property type="entry name" value="G6P_Isomerase_C"/>
</dbReference>
<dbReference type="GO" id="GO:0005829">
    <property type="term" value="C:cytosol"/>
    <property type="evidence" value="ECO:0007669"/>
    <property type="project" value="TreeGrafter"/>
</dbReference>
<evidence type="ECO:0000256" key="5">
    <source>
        <dbReference type="ARBA" id="ARBA00023235"/>
    </source>
</evidence>
<comment type="caution">
    <text evidence="9">The sequence shown here is derived from an EMBL/GenBank/DDBJ whole genome shotgun (WGS) entry which is preliminary data.</text>
</comment>
<dbReference type="EMBL" id="SIHO01000001">
    <property type="protein sequence ID" value="TFU06436.1"/>
    <property type="molecule type" value="Genomic_DNA"/>
</dbReference>
<dbReference type="EC" id="5.3.1.9" evidence="7"/>
<dbReference type="RefSeq" id="WP_135245160.1">
    <property type="nucleotide sequence ID" value="NZ_SIHO01000001.1"/>
</dbReference>
<evidence type="ECO:0000256" key="8">
    <source>
        <dbReference type="RuleBase" id="RU000612"/>
    </source>
</evidence>
<comment type="pathway">
    <text evidence="1 7 8">Carbohydrate degradation; glycolysis; D-glyceraldehyde 3-phosphate and glycerone phosphate from D-glucose: step 2/4.</text>
</comment>
<keyword evidence="5 7" id="KW-0413">Isomerase</keyword>
<dbReference type="UniPathway" id="UPA00109">
    <property type="reaction ID" value="UER00181"/>
</dbReference>
<dbReference type="PANTHER" id="PTHR11469">
    <property type="entry name" value="GLUCOSE-6-PHOSPHATE ISOMERASE"/>
    <property type="match status" value="1"/>
</dbReference>
<dbReference type="CDD" id="cd05016">
    <property type="entry name" value="SIS_PGI_2"/>
    <property type="match status" value="1"/>
</dbReference>
<dbReference type="SUPFAM" id="SSF53697">
    <property type="entry name" value="SIS domain"/>
    <property type="match status" value="1"/>
</dbReference>
<name>A0A4Y9ES37_9SPHN</name>
<dbReference type="Gene3D" id="1.10.1390.10">
    <property type="match status" value="1"/>
</dbReference>
<comment type="pathway">
    <text evidence="7">Carbohydrate biosynthesis; gluconeogenesis.</text>
</comment>
<protein>
    <recommendedName>
        <fullName evidence="7">Glucose-6-phosphate isomerase</fullName>
        <shortName evidence="7">GPI</shortName>
        <ecNumber evidence="7">5.3.1.9</ecNumber>
    </recommendedName>
    <alternativeName>
        <fullName evidence="7">Phosphoglucose isomerase</fullName>
        <shortName evidence="7">PGI</shortName>
    </alternativeName>
    <alternativeName>
        <fullName evidence="7">Phosphohexose isomerase</fullName>
        <shortName evidence="7">PHI</shortName>
    </alternativeName>
</protein>
<dbReference type="PANTHER" id="PTHR11469:SF1">
    <property type="entry name" value="GLUCOSE-6-PHOSPHATE ISOMERASE"/>
    <property type="match status" value="1"/>
</dbReference>
<comment type="catalytic activity">
    <reaction evidence="6 7 8">
        <text>alpha-D-glucose 6-phosphate = beta-D-fructose 6-phosphate</text>
        <dbReference type="Rhea" id="RHEA:11816"/>
        <dbReference type="ChEBI" id="CHEBI:57634"/>
        <dbReference type="ChEBI" id="CHEBI:58225"/>
        <dbReference type="EC" id="5.3.1.9"/>
    </reaction>
</comment>
<evidence type="ECO:0000256" key="6">
    <source>
        <dbReference type="ARBA" id="ARBA00029321"/>
    </source>
</evidence>
<reference evidence="9 10" key="1">
    <citation type="submission" date="2019-02" db="EMBL/GenBank/DDBJ databases">
        <title>Polymorphobacter sp. isolated from the lake at the Tibet of China.</title>
        <authorList>
            <person name="Li A."/>
        </authorList>
    </citation>
    <scope>NUCLEOTIDE SEQUENCE [LARGE SCALE GENOMIC DNA]</scope>
    <source>
        <strain evidence="9 10">DJ1R-1</strain>
    </source>
</reference>
<keyword evidence="4 7" id="KW-0324">Glycolysis</keyword>
<dbReference type="PROSITE" id="PS51463">
    <property type="entry name" value="P_GLUCOSE_ISOMERASE_3"/>
    <property type="match status" value="1"/>
</dbReference>
<evidence type="ECO:0000256" key="7">
    <source>
        <dbReference type="HAMAP-Rule" id="MF_00473"/>
    </source>
</evidence>
<dbReference type="GO" id="GO:0097367">
    <property type="term" value="F:carbohydrate derivative binding"/>
    <property type="evidence" value="ECO:0007669"/>
    <property type="project" value="InterPro"/>
</dbReference>
<dbReference type="Gene3D" id="3.40.50.10490">
    <property type="entry name" value="Glucose-6-phosphate isomerase like protein, domain 1"/>
    <property type="match status" value="2"/>
</dbReference>
<dbReference type="HAMAP" id="MF_00473">
    <property type="entry name" value="G6P_isomerase"/>
    <property type="match status" value="1"/>
</dbReference>